<feature type="domain" description="MobA-like NTP transferase" evidence="8">
    <location>
        <begin position="1"/>
        <end position="133"/>
    </location>
</feature>
<keyword evidence="1" id="KW-0963">Cytoplasm</keyword>
<evidence type="ECO:0000256" key="1">
    <source>
        <dbReference type="ARBA" id="ARBA00022490"/>
    </source>
</evidence>
<evidence type="ECO:0000256" key="7">
    <source>
        <dbReference type="ARBA" id="ARBA00023150"/>
    </source>
</evidence>
<accession>A0A1M5Y3B3</accession>
<dbReference type="CDD" id="cd02503">
    <property type="entry name" value="MobA"/>
    <property type="match status" value="1"/>
</dbReference>
<evidence type="ECO:0000313" key="10">
    <source>
        <dbReference type="Proteomes" id="UP000183954"/>
    </source>
</evidence>
<dbReference type="GO" id="GO:0046872">
    <property type="term" value="F:metal ion binding"/>
    <property type="evidence" value="ECO:0007669"/>
    <property type="project" value="UniProtKB-KW"/>
</dbReference>
<dbReference type="GO" id="GO:0006777">
    <property type="term" value="P:Mo-molybdopterin cofactor biosynthetic process"/>
    <property type="evidence" value="ECO:0007669"/>
    <property type="project" value="UniProtKB-KW"/>
</dbReference>
<protein>
    <submittedName>
        <fullName evidence="9">Molybdopterin-guanine dinucleotide biosynthesis protein A</fullName>
    </submittedName>
</protein>
<sequence length="177" mass="20600">MKKDKAFLEMDGQPLVERSLEVLQTIFSEVIISSNKPELFERYEVPIIRDELLDRGPIEGLYQGLKTAAYDNVFFVACDMPFLKTDLIRFLAKWIPEYDIVVPKTHSGLHPLHAFYHRRCLPTIKNSLEAGRLKIIDLFLVCSVKYVEETELESFSDLAKVFYNVNTPEDWTAIRKR</sequence>
<dbReference type="GO" id="GO:0016779">
    <property type="term" value="F:nucleotidyltransferase activity"/>
    <property type="evidence" value="ECO:0007669"/>
    <property type="project" value="UniProtKB-ARBA"/>
</dbReference>
<evidence type="ECO:0000256" key="4">
    <source>
        <dbReference type="ARBA" id="ARBA00022741"/>
    </source>
</evidence>
<dbReference type="Proteomes" id="UP000183954">
    <property type="component" value="Unassembled WGS sequence"/>
</dbReference>
<dbReference type="InterPro" id="IPR025877">
    <property type="entry name" value="MobA-like_NTP_Trfase"/>
</dbReference>
<keyword evidence="10" id="KW-1185">Reference proteome</keyword>
<organism evidence="9 10">
    <name type="scientific">Desulfosporosinus lacus DSM 15449</name>
    <dbReference type="NCBI Taxonomy" id="1121420"/>
    <lineage>
        <taxon>Bacteria</taxon>
        <taxon>Bacillati</taxon>
        <taxon>Bacillota</taxon>
        <taxon>Clostridia</taxon>
        <taxon>Eubacteriales</taxon>
        <taxon>Desulfitobacteriaceae</taxon>
        <taxon>Desulfosporosinus</taxon>
    </lineage>
</organism>
<gene>
    <name evidence="9" type="ORF">SAMN02746098_02230</name>
</gene>
<evidence type="ECO:0000256" key="6">
    <source>
        <dbReference type="ARBA" id="ARBA00023134"/>
    </source>
</evidence>
<keyword evidence="7" id="KW-0501">Molybdenum cofactor biosynthesis</keyword>
<keyword evidence="3" id="KW-0479">Metal-binding</keyword>
<proteinExistence type="predicted"/>
<evidence type="ECO:0000256" key="2">
    <source>
        <dbReference type="ARBA" id="ARBA00022679"/>
    </source>
</evidence>
<evidence type="ECO:0000256" key="5">
    <source>
        <dbReference type="ARBA" id="ARBA00022842"/>
    </source>
</evidence>
<dbReference type="Pfam" id="PF12804">
    <property type="entry name" value="NTP_transf_3"/>
    <property type="match status" value="1"/>
</dbReference>
<dbReference type="PANTHER" id="PTHR19136">
    <property type="entry name" value="MOLYBDENUM COFACTOR GUANYLYLTRANSFERASE"/>
    <property type="match status" value="1"/>
</dbReference>
<dbReference type="PANTHER" id="PTHR19136:SF81">
    <property type="entry name" value="MOLYBDENUM COFACTOR GUANYLYLTRANSFERASE"/>
    <property type="match status" value="1"/>
</dbReference>
<evidence type="ECO:0000256" key="3">
    <source>
        <dbReference type="ARBA" id="ARBA00022723"/>
    </source>
</evidence>
<dbReference type="InterPro" id="IPR013482">
    <property type="entry name" value="Molybde_CF_guanTrfase"/>
</dbReference>
<keyword evidence="4" id="KW-0547">Nucleotide-binding</keyword>
<reference evidence="10" key="1">
    <citation type="submission" date="2016-11" db="EMBL/GenBank/DDBJ databases">
        <authorList>
            <person name="Varghese N."/>
            <person name="Submissions S."/>
        </authorList>
    </citation>
    <scope>NUCLEOTIDE SEQUENCE [LARGE SCALE GENOMIC DNA]</scope>
    <source>
        <strain evidence="10">DSM 15449</strain>
    </source>
</reference>
<dbReference type="GO" id="GO:0005525">
    <property type="term" value="F:GTP binding"/>
    <property type="evidence" value="ECO:0007669"/>
    <property type="project" value="UniProtKB-KW"/>
</dbReference>
<dbReference type="InterPro" id="IPR029044">
    <property type="entry name" value="Nucleotide-diphossugar_trans"/>
</dbReference>
<keyword evidence="2" id="KW-0808">Transferase</keyword>
<keyword evidence="6" id="KW-0342">GTP-binding</keyword>
<dbReference type="STRING" id="1121420.SAMN02746098_02230"/>
<evidence type="ECO:0000313" key="9">
    <source>
        <dbReference type="EMBL" id="SHI06560.1"/>
    </source>
</evidence>
<dbReference type="SUPFAM" id="SSF53448">
    <property type="entry name" value="Nucleotide-diphospho-sugar transferases"/>
    <property type="match status" value="1"/>
</dbReference>
<keyword evidence="5" id="KW-0460">Magnesium</keyword>
<evidence type="ECO:0000259" key="8">
    <source>
        <dbReference type="Pfam" id="PF12804"/>
    </source>
</evidence>
<dbReference type="AlphaFoldDB" id="A0A1M5Y3B3"/>
<name>A0A1M5Y3B3_9FIRM</name>
<dbReference type="EMBL" id="FQXJ01000007">
    <property type="protein sequence ID" value="SHI06560.1"/>
    <property type="molecule type" value="Genomic_DNA"/>
</dbReference>
<dbReference type="Gene3D" id="3.90.550.10">
    <property type="entry name" value="Spore Coat Polysaccharide Biosynthesis Protein SpsA, Chain A"/>
    <property type="match status" value="1"/>
</dbReference>